<feature type="domain" description="Recombinase" evidence="3">
    <location>
        <begin position="173"/>
        <end position="294"/>
    </location>
</feature>
<dbReference type="InterPro" id="IPR006119">
    <property type="entry name" value="Resolv_N"/>
</dbReference>
<dbReference type="Gene3D" id="3.40.50.1390">
    <property type="entry name" value="Resolvase, N-terminal catalytic domain"/>
    <property type="match status" value="1"/>
</dbReference>
<dbReference type="SMART" id="SM00857">
    <property type="entry name" value="Resolvase"/>
    <property type="match status" value="1"/>
</dbReference>
<dbReference type="Gene3D" id="3.90.1750.20">
    <property type="entry name" value="Putative Large Serine Recombinase, Chain B, Domain 2"/>
    <property type="match status" value="1"/>
</dbReference>
<accession>A0ABT4SIM3</accession>
<dbReference type="SUPFAM" id="SSF53041">
    <property type="entry name" value="Resolvase-like"/>
    <property type="match status" value="1"/>
</dbReference>
<evidence type="ECO:0000259" key="3">
    <source>
        <dbReference type="PROSITE" id="PS51737"/>
    </source>
</evidence>
<evidence type="ECO:0000313" key="5">
    <source>
        <dbReference type="Proteomes" id="UP001144036"/>
    </source>
</evidence>
<evidence type="ECO:0000256" key="1">
    <source>
        <dbReference type="SAM" id="Coils"/>
    </source>
</evidence>
<keyword evidence="5" id="KW-1185">Reference proteome</keyword>
<dbReference type="InterPro" id="IPR011109">
    <property type="entry name" value="DNA_bind_recombinase_dom"/>
</dbReference>
<dbReference type="Pfam" id="PF00239">
    <property type="entry name" value="Resolvase"/>
    <property type="match status" value="1"/>
</dbReference>
<organism evidence="4 5">
    <name type="scientific">Nonomuraea corallina</name>
    <dbReference type="NCBI Taxonomy" id="2989783"/>
    <lineage>
        <taxon>Bacteria</taxon>
        <taxon>Bacillati</taxon>
        <taxon>Actinomycetota</taxon>
        <taxon>Actinomycetes</taxon>
        <taxon>Streptosporangiales</taxon>
        <taxon>Streptosporangiaceae</taxon>
        <taxon>Nonomuraea</taxon>
    </lineage>
</organism>
<comment type="caution">
    <text evidence="4">The sequence shown here is derived from an EMBL/GenBank/DDBJ whole genome shotgun (WGS) entry which is preliminary data.</text>
</comment>
<sequence length="496" mass="54668">MNRAVILARISDADDGETTGVDDQVRRLRAFSAENGWDVVKVIVENDTSAFKRRKIKLPNGRYELRTVRPGFRESLDWLAEDRADILVARDLDRAMRDPRDLEDLIDVVESNRPRVRARSISGSLRLDNDADVTMARVMVAMANKSSRDTARRVSDARERQAMAGQFGGGRRPYGFESDGVTPIKFECDVIRRMADVVLLPTFGTPKGPSVAGIARELRADGITTADGGQWDAPAVRDVLMRPRNAALMVHKPGTGRKTYTPDDVVGEAPWEPIISPDEFWVIVGKLTDPNRRTNPGVAPHHLLSGIATCPCGSVVRVSGSSGKRDRPVYACQGGKGGAPGPHATAPKADLDALVEGLVITILHRDVPELIKPSQSDVDAGKLRGELAVIRERKVQLGEDHDMGLVDRAEYVRRAKKLQVRIEDLERQLADAAESSPFAAFANVVTEDDVRRVWEDQGIARQREIVKNMMTITLKPVGKGRRPSIAERVEIRPKVA</sequence>
<dbReference type="PANTHER" id="PTHR30461:SF23">
    <property type="entry name" value="DNA RECOMBINASE-RELATED"/>
    <property type="match status" value="1"/>
</dbReference>
<dbReference type="RefSeq" id="WP_270157976.1">
    <property type="nucleotide sequence ID" value="NZ_JAPNNL010000136.1"/>
</dbReference>
<protein>
    <submittedName>
        <fullName evidence="4">Recombinase family protein</fullName>
    </submittedName>
</protein>
<dbReference type="InterPro" id="IPR036162">
    <property type="entry name" value="Resolvase-like_N_sf"/>
</dbReference>
<dbReference type="Proteomes" id="UP001144036">
    <property type="component" value="Unassembled WGS sequence"/>
</dbReference>
<evidence type="ECO:0000313" key="4">
    <source>
        <dbReference type="EMBL" id="MDA0637067.1"/>
    </source>
</evidence>
<gene>
    <name evidence="4" type="ORF">OUY22_27000</name>
</gene>
<dbReference type="InterPro" id="IPR038109">
    <property type="entry name" value="DNA_bind_recomb_sf"/>
</dbReference>
<feature type="coiled-coil region" evidence="1">
    <location>
        <begin position="408"/>
        <end position="435"/>
    </location>
</feature>
<feature type="domain" description="Resolvase/invertase-type recombinase catalytic" evidence="2">
    <location>
        <begin position="3"/>
        <end position="165"/>
    </location>
</feature>
<dbReference type="PROSITE" id="PS51736">
    <property type="entry name" value="RECOMBINASES_3"/>
    <property type="match status" value="1"/>
</dbReference>
<evidence type="ECO:0000259" key="2">
    <source>
        <dbReference type="PROSITE" id="PS51736"/>
    </source>
</evidence>
<proteinExistence type="predicted"/>
<dbReference type="PROSITE" id="PS51737">
    <property type="entry name" value="RECOMBINASE_DNA_BIND"/>
    <property type="match status" value="1"/>
</dbReference>
<dbReference type="CDD" id="cd00338">
    <property type="entry name" value="Ser_Recombinase"/>
    <property type="match status" value="1"/>
</dbReference>
<dbReference type="InterPro" id="IPR050639">
    <property type="entry name" value="SSR_resolvase"/>
</dbReference>
<reference evidence="4" key="1">
    <citation type="submission" date="2022-11" db="EMBL/GenBank/DDBJ databases">
        <title>Nonomuraea corallina sp. nov., a new species of the genus Nonomuraea isolated from sea side sediment in Thai sea.</title>
        <authorList>
            <person name="Ngamcharungchit C."/>
            <person name="Matsumoto A."/>
            <person name="Suriyachadkun C."/>
            <person name="Panbangred W."/>
            <person name="Inahashi Y."/>
            <person name="Intra B."/>
        </authorList>
    </citation>
    <scope>NUCLEOTIDE SEQUENCE</scope>
    <source>
        <strain evidence="4">MCN248</strain>
    </source>
</reference>
<dbReference type="PANTHER" id="PTHR30461">
    <property type="entry name" value="DNA-INVERTASE FROM LAMBDOID PROPHAGE"/>
    <property type="match status" value="1"/>
</dbReference>
<dbReference type="Pfam" id="PF07508">
    <property type="entry name" value="Recombinase"/>
    <property type="match status" value="1"/>
</dbReference>
<keyword evidence="1" id="KW-0175">Coiled coil</keyword>
<dbReference type="EMBL" id="JAPNNL010000136">
    <property type="protein sequence ID" value="MDA0637067.1"/>
    <property type="molecule type" value="Genomic_DNA"/>
</dbReference>
<name>A0ABT4SIM3_9ACTN</name>